<comment type="caution">
    <text evidence="1">The sequence shown here is derived from an EMBL/GenBank/DDBJ whole genome shotgun (WGS) entry which is preliminary data.</text>
</comment>
<dbReference type="AlphaFoldDB" id="A0A2T1A1G2"/>
<accession>A0A2T1A1G2</accession>
<sequence length="343" mass="38950">MFKALLDKIAGRERSRQKAGTSKDFARILEQGTRILRSTSAPNALNKIEDRVRSELRLHSRCYPEKEDTLNAAREEIRTVRELPDLAQVFIFHGDGRVREEAVRNLEGPLLTPASVYGLFWRLNDWVPQVRSLADEALKRVMPTTTAPIVVPALTAILPHLNSWGRCSGEGRSAVREIMGRPDIAAHLVEDMKTTIQPRLGQILRELSRNPEIDQHIESLFVAALLPHIRAMALEMLLSGQARWPTGRSRRVWIDRSMDKYRNENVYDHRDISIQASKIDLIAVGALDRSAMVRRRAADGLISLRNDPVLRDDLDAIAARLQDDPNIGVRNRIEFYGRNQPAR</sequence>
<evidence type="ECO:0000313" key="2">
    <source>
        <dbReference type="Proteomes" id="UP000237718"/>
    </source>
</evidence>
<dbReference type="RefSeq" id="WP_133166779.1">
    <property type="nucleotide sequence ID" value="NZ_PVUF01000034.1"/>
</dbReference>
<dbReference type="OrthoDB" id="7364954at2"/>
<dbReference type="EMBL" id="PVUF01000034">
    <property type="protein sequence ID" value="PRZ42374.1"/>
    <property type="molecule type" value="Genomic_DNA"/>
</dbReference>
<protein>
    <recommendedName>
        <fullName evidence="3">HEAT repeat protein</fullName>
    </recommendedName>
</protein>
<reference evidence="1 2" key="1">
    <citation type="submission" date="2018-03" db="EMBL/GenBank/DDBJ databases">
        <title>Genomic Encyclopedia of Archaeal and Bacterial Type Strains, Phase II (KMG-II): from individual species to whole genera.</title>
        <authorList>
            <person name="Goeker M."/>
        </authorList>
    </citation>
    <scope>NUCLEOTIDE SEQUENCE [LARGE SCALE GENOMIC DNA]</scope>
    <source>
        <strain evidence="1 2">DSM 25328</strain>
    </source>
</reference>
<dbReference type="Proteomes" id="UP000237718">
    <property type="component" value="Unassembled WGS sequence"/>
</dbReference>
<gene>
    <name evidence="1" type="ORF">CLV89_1342</name>
</gene>
<organism evidence="1 2">
    <name type="scientific">Tritonibacter scottomollicae</name>
    <name type="common">Epibacterium scottomollicae</name>
    <dbReference type="NCBI Taxonomy" id="483013"/>
    <lineage>
        <taxon>Bacteria</taxon>
        <taxon>Pseudomonadati</taxon>
        <taxon>Pseudomonadota</taxon>
        <taxon>Alphaproteobacteria</taxon>
        <taxon>Rhodobacterales</taxon>
        <taxon>Paracoccaceae</taxon>
        <taxon>Tritonibacter</taxon>
    </lineage>
</organism>
<proteinExistence type="predicted"/>
<name>A0A2T1A1G2_TRISK</name>
<evidence type="ECO:0000313" key="1">
    <source>
        <dbReference type="EMBL" id="PRZ42374.1"/>
    </source>
</evidence>
<evidence type="ECO:0008006" key="3">
    <source>
        <dbReference type="Google" id="ProtNLM"/>
    </source>
</evidence>